<reference evidence="1" key="1">
    <citation type="submission" date="2021-06" db="EMBL/GenBank/DDBJ databases">
        <authorList>
            <person name="Kallberg Y."/>
            <person name="Tangrot J."/>
            <person name="Rosling A."/>
        </authorList>
    </citation>
    <scope>NUCLEOTIDE SEQUENCE</scope>
    <source>
        <strain evidence="1">CL356</strain>
    </source>
</reference>
<feature type="non-terminal residue" evidence="1">
    <location>
        <position position="245"/>
    </location>
</feature>
<sequence length="245" mass="28035">MRSCWWSGESRGVLSCATENPSRMSLLSISWETKAVRIKVTNHQITKPTKAILDALNSLEDSNDVISRDILYEVLSIRAPIRHFMPELSPKDADLFLQKMEHYGLLKELNLLIESPQRTVTTCNNEIDVLQPDSSRRMALMIPFTFLSLCHVSRELSRPWSTLFLYIIIDHAAYEIMATLGWKSLCFISGLTIGGILAPLLEILLPRWLFEQMLLWSRIAQLGAFLHIVCKPYTCPQMGYSRYSV</sequence>
<proteinExistence type="predicted"/>
<keyword evidence="2" id="KW-1185">Reference proteome</keyword>
<gene>
    <name evidence="1" type="ORF">ACOLOM_LOCUS10987</name>
</gene>
<dbReference type="Proteomes" id="UP000789525">
    <property type="component" value="Unassembled WGS sequence"/>
</dbReference>
<comment type="caution">
    <text evidence="1">The sequence shown here is derived from an EMBL/GenBank/DDBJ whole genome shotgun (WGS) entry which is preliminary data.</text>
</comment>
<organism evidence="1 2">
    <name type="scientific">Acaulospora colombiana</name>
    <dbReference type="NCBI Taxonomy" id="27376"/>
    <lineage>
        <taxon>Eukaryota</taxon>
        <taxon>Fungi</taxon>
        <taxon>Fungi incertae sedis</taxon>
        <taxon>Mucoromycota</taxon>
        <taxon>Glomeromycotina</taxon>
        <taxon>Glomeromycetes</taxon>
        <taxon>Diversisporales</taxon>
        <taxon>Acaulosporaceae</taxon>
        <taxon>Acaulospora</taxon>
    </lineage>
</organism>
<protein>
    <submittedName>
        <fullName evidence="1">9249_t:CDS:1</fullName>
    </submittedName>
</protein>
<evidence type="ECO:0000313" key="2">
    <source>
        <dbReference type="Proteomes" id="UP000789525"/>
    </source>
</evidence>
<evidence type="ECO:0000313" key="1">
    <source>
        <dbReference type="EMBL" id="CAG8717707.1"/>
    </source>
</evidence>
<dbReference type="EMBL" id="CAJVPT010037524">
    <property type="protein sequence ID" value="CAG8717707.1"/>
    <property type="molecule type" value="Genomic_DNA"/>
</dbReference>
<name>A0ACA9PSK7_9GLOM</name>
<accession>A0ACA9PSK7</accession>